<feature type="transmembrane region" description="Helical" evidence="1">
    <location>
        <begin position="12"/>
        <end position="35"/>
    </location>
</feature>
<proteinExistence type="predicted"/>
<feature type="transmembrane region" description="Helical" evidence="1">
    <location>
        <begin position="41"/>
        <end position="60"/>
    </location>
</feature>
<keyword evidence="1" id="KW-0472">Membrane</keyword>
<keyword evidence="1" id="KW-1133">Transmembrane helix</keyword>
<evidence type="ECO:0000313" key="3">
    <source>
        <dbReference type="Proteomes" id="UP000241639"/>
    </source>
</evidence>
<dbReference type="Proteomes" id="UP000241639">
    <property type="component" value="Unassembled WGS sequence"/>
</dbReference>
<evidence type="ECO:0000313" key="2">
    <source>
        <dbReference type="EMBL" id="PTM52713.1"/>
    </source>
</evidence>
<dbReference type="AlphaFoldDB" id="A0A2T4YZP3"/>
<comment type="caution">
    <text evidence="2">The sequence shown here is derived from an EMBL/GenBank/DDBJ whole genome shotgun (WGS) entry which is preliminary data.</text>
</comment>
<keyword evidence="1" id="KW-0812">Transmembrane</keyword>
<dbReference type="EMBL" id="PZZP01000005">
    <property type="protein sequence ID" value="PTM52713.1"/>
    <property type="molecule type" value="Genomic_DNA"/>
</dbReference>
<keyword evidence="3" id="KW-1185">Reference proteome</keyword>
<sequence>MEEINPFEVIKNLAFAIVGVGAALALVILIGKSLYAFSKGAAQVFVGALAFALIILLFTNGQQSLELLERLRDGLASAIGLG</sequence>
<dbReference type="RefSeq" id="WP_107728661.1">
    <property type="nucleotide sequence ID" value="NZ_PZZP01000005.1"/>
</dbReference>
<accession>A0A2T4YZP3</accession>
<protein>
    <submittedName>
        <fullName evidence="2">Uncharacterized protein</fullName>
    </submittedName>
</protein>
<name>A0A2T4YZP3_9BACL</name>
<reference evidence="2 3" key="1">
    <citation type="submission" date="2018-04" db="EMBL/GenBank/DDBJ databases">
        <title>Genomic Encyclopedia of Archaeal and Bacterial Type Strains, Phase II (KMG-II): from individual species to whole genera.</title>
        <authorList>
            <person name="Goeker M."/>
        </authorList>
    </citation>
    <scope>NUCLEOTIDE SEQUENCE [LARGE SCALE GENOMIC DNA]</scope>
    <source>
        <strain evidence="2 3">DSM 45169</strain>
    </source>
</reference>
<organism evidence="2 3">
    <name type="scientific">Desmospora activa DSM 45169</name>
    <dbReference type="NCBI Taxonomy" id="1121389"/>
    <lineage>
        <taxon>Bacteria</taxon>
        <taxon>Bacillati</taxon>
        <taxon>Bacillota</taxon>
        <taxon>Bacilli</taxon>
        <taxon>Bacillales</taxon>
        <taxon>Thermoactinomycetaceae</taxon>
        <taxon>Desmospora</taxon>
    </lineage>
</organism>
<gene>
    <name evidence="2" type="ORF">C8J48_3706</name>
</gene>
<evidence type="ECO:0000256" key="1">
    <source>
        <dbReference type="SAM" id="Phobius"/>
    </source>
</evidence>